<protein>
    <recommendedName>
        <fullName evidence="10">Glutamine amidotransferase domain-containing protein</fullName>
    </recommendedName>
</protein>
<keyword evidence="7" id="KW-0456">Lyase</keyword>
<feature type="non-terminal residue" evidence="11">
    <location>
        <position position="1"/>
    </location>
</feature>
<dbReference type="PANTHER" id="PTHR42701">
    <property type="entry name" value="IMIDAZOLE GLYCEROL PHOSPHATE SYNTHASE SUBUNIT HISH"/>
    <property type="match status" value="1"/>
</dbReference>
<dbReference type="NCBIfam" id="TIGR01855">
    <property type="entry name" value="IMP_synth_hisH"/>
    <property type="match status" value="1"/>
</dbReference>
<comment type="catalytic activity">
    <reaction evidence="8">
        <text>5-[(5-phospho-1-deoxy-D-ribulos-1-ylimino)methylamino]-1-(5-phospho-beta-D-ribosyl)imidazole-4-carboxamide + L-glutamine = D-erythro-1-(imidazol-4-yl)glycerol 3-phosphate + 5-amino-1-(5-phospho-beta-D-ribosyl)imidazole-4-carboxamide + L-glutamate + H(+)</text>
        <dbReference type="Rhea" id="RHEA:24793"/>
        <dbReference type="ChEBI" id="CHEBI:15378"/>
        <dbReference type="ChEBI" id="CHEBI:29985"/>
        <dbReference type="ChEBI" id="CHEBI:58278"/>
        <dbReference type="ChEBI" id="CHEBI:58359"/>
        <dbReference type="ChEBI" id="CHEBI:58475"/>
        <dbReference type="ChEBI" id="CHEBI:58525"/>
        <dbReference type="EC" id="4.3.2.10"/>
    </reaction>
</comment>
<dbReference type="Gene3D" id="3.40.50.880">
    <property type="match status" value="1"/>
</dbReference>
<comment type="pathway">
    <text evidence="1">Amino-acid biosynthesis; L-histidine biosynthesis; L-histidine from 5-phospho-alpha-D-ribose 1-diphosphate: step 5/9.</text>
</comment>
<evidence type="ECO:0000256" key="3">
    <source>
        <dbReference type="ARBA" id="ARBA00022605"/>
    </source>
</evidence>
<dbReference type="InterPro" id="IPR029062">
    <property type="entry name" value="Class_I_gatase-like"/>
</dbReference>
<keyword evidence="3" id="KW-0028">Amino-acid biosynthesis</keyword>
<evidence type="ECO:0000256" key="7">
    <source>
        <dbReference type="ARBA" id="ARBA00023239"/>
    </source>
</evidence>
<evidence type="ECO:0000256" key="1">
    <source>
        <dbReference type="ARBA" id="ARBA00005091"/>
    </source>
</evidence>
<dbReference type="EMBL" id="BARS01021607">
    <property type="protein sequence ID" value="GAG05549.1"/>
    <property type="molecule type" value="Genomic_DNA"/>
</dbReference>
<keyword evidence="6" id="KW-0368">Histidine biosynthesis</keyword>
<evidence type="ECO:0000256" key="8">
    <source>
        <dbReference type="ARBA" id="ARBA00047838"/>
    </source>
</evidence>
<keyword evidence="4" id="KW-0378">Hydrolase</keyword>
<sequence>KGNPVVTIIDYGMANLGSVRKAFEAVGAAAEIVDSPEDLRDASHIVLPGVGAFGDAMKNICARGIDEAIFEAIENGASFLGICLGLQVLFTESEEKGIHKGLGIFKGSVRLFSEGLVPQIGWNQAHIKRKDPLMEGIPDHSYFYFVHSYYVDPENNKDVIAETDYYIDYASIIGRDRIYGIQFHPEKSQHNGLRILKNFIKM</sequence>
<dbReference type="GO" id="GO:0004359">
    <property type="term" value="F:glutaminase activity"/>
    <property type="evidence" value="ECO:0007669"/>
    <property type="project" value="UniProtKB-EC"/>
</dbReference>
<dbReference type="SUPFAM" id="SSF52317">
    <property type="entry name" value="Class I glutamine amidotransferase-like"/>
    <property type="match status" value="1"/>
</dbReference>
<name>X0UIH6_9ZZZZ</name>
<dbReference type="GO" id="GO:0000105">
    <property type="term" value="P:L-histidine biosynthetic process"/>
    <property type="evidence" value="ECO:0007669"/>
    <property type="project" value="UniProtKB-UniPathway"/>
</dbReference>
<evidence type="ECO:0000313" key="11">
    <source>
        <dbReference type="EMBL" id="GAG05549.1"/>
    </source>
</evidence>
<dbReference type="CDD" id="cd01748">
    <property type="entry name" value="GATase1_IGP_Synthase"/>
    <property type="match status" value="1"/>
</dbReference>
<keyword evidence="5" id="KW-0315">Glutamine amidotransferase</keyword>
<accession>X0UIH6</accession>
<dbReference type="GO" id="GO:0016829">
    <property type="term" value="F:lyase activity"/>
    <property type="evidence" value="ECO:0007669"/>
    <property type="project" value="UniProtKB-KW"/>
</dbReference>
<dbReference type="Pfam" id="PF00117">
    <property type="entry name" value="GATase"/>
    <property type="match status" value="1"/>
</dbReference>
<comment type="subunit">
    <text evidence="2">Heterodimer of HisH and HisF.</text>
</comment>
<feature type="domain" description="Glutamine amidotransferase" evidence="10">
    <location>
        <begin position="8"/>
        <end position="200"/>
    </location>
</feature>
<comment type="catalytic activity">
    <reaction evidence="9">
        <text>L-glutamine + H2O = L-glutamate + NH4(+)</text>
        <dbReference type="Rhea" id="RHEA:15889"/>
        <dbReference type="ChEBI" id="CHEBI:15377"/>
        <dbReference type="ChEBI" id="CHEBI:28938"/>
        <dbReference type="ChEBI" id="CHEBI:29985"/>
        <dbReference type="ChEBI" id="CHEBI:58359"/>
        <dbReference type="EC" id="3.5.1.2"/>
    </reaction>
</comment>
<evidence type="ECO:0000259" key="10">
    <source>
        <dbReference type="Pfam" id="PF00117"/>
    </source>
</evidence>
<evidence type="ECO:0000256" key="9">
    <source>
        <dbReference type="ARBA" id="ARBA00049534"/>
    </source>
</evidence>
<dbReference type="PANTHER" id="PTHR42701:SF1">
    <property type="entry name" value="IMIDAZOLE GLYCEROL PHOSPHATE SYNTHASE SUBUNIT HISH"/>
    <property type="match status" value="1"/>
</dbReference>
<evidence type="ECO:0000256" key="6">
    <source>
        <dbReference type="ARBA" id="ARBA00023102"/>
    </source>
</evidence>
<dbReference type="InterPro" id="IPR017926">
    <property type="entry name" value="GATASE"/>
</dbReference>
<comment type="caution">
    <text evidence="11">The sequence shown here is derived from an EMBL/GenBank/DDBJ whole genome shotgun (WGS) entry which is preliminary data.</text>
</comment>
<dbReference type="AlphaFoldDB" id="X0UIH6"/>
<dbReference type="GO" id="GO:0000107">
    <property type="term" value="F:imidazoleglycerol-phosphate synthase activity"/>
    <property type="evidence" value="ECO:0007669"/>
    <property type="project" value="TreeGrafter"/>
</dbReference>
<evidence type="ECO:0000256" key="5">
    <source>
        <dbReference type="ARBA" id="ARBA00022962"/>
    </source>
</evidence>
<organism evidence="11">
    <name type="scientific">marine sediment metagenome</name>
    <dbReference type="NCBI Taxonomy" id="412755"/>
    <lineage>
        <taxon>unclassified sequences</taxon>
        <taxon>metagenomes</taxon>
        <taxon>ecological metagenomes</taxon>
    </lineage>
</organism>
<dbReference type="UniPathway" id="UPA00031">
    <property type="reaction ID" value="UER00010"/>
</dbReference>
<dbReference type="PIRSF" id="PIRSF000495">
    <property type="entry name" value="Amidotransf_hisH"/>
    <property type="match status" value="1"/>
</dbReference>
<gene>
    <name evidence="11" type="ORF">S01H1_34674</name>
</gene>
<reference evidence="11" key="1">
    <citation type="journal article" date="2014" name="Front. Microbiol.">
        <title>High frequency of phylogenetically diverse reductive dehalogenase-homologous genes in deep subseafloor sedimentary metagenomes.</title>
        <authorList>
            <person name="Kawai M."/>
            <person name="Futagami T."/>
            <person name="Toyoda A."/>
            <person name="Takaki Y."/>
            <person name="Nishi S."/>
            <person name="Hori S."/>
            <person name="Arai W."/>
            <person name="Tsubouchi T."/>
            <person name="Morono Y."/>
            <person name="Uchiyama I."/>
            <person name="Ito T."/>
            <person name="Fujiyama A."/>
            <person name="Inagaki F."/>
            <person name="Takami H."/>
        </authorList>
    </citation>
    <scope>NUCLEOTIDE SEQUENCE</scope>
    <source>
        <strain evidence="11">Expedition CK06-06</strain>
    </source>
</reference>
<evidence type="ECO:0000256" key="2">
    <source>
        <dbReference type="ARBA" id="ARBA00011152"/>
    </source>
</evidence>
<evidence type="ECO:0000256" key="4">
    <source>
        <dbReference type="ARBA" id="ARBA00022801"/>
    </source>
</evidence>
<dbReference type="PROSITE" id="PS51273">
    <property type="entry name" value="GATASE_TYPE_1"/>
    <property type="match status" value="1"/>
</dbReference>
<proteinExistence type="inferred from homology"/>
<dbReference type="InterPro" id="IPR010139">
    <property type="entry name" value="Imidazole-glycPsynth_HisH"/>
</dbReference>
<dbReference type="HAMAP" id="MF_00278">
    <property type="entry name" value="HisH"/>
    <property type="match status" value="1"/>
</dbReference>